<feature type="compositionally biased region" description="Basic and acidic residues" evidence="1">
    <location>
        <begin position="207"/>
        <end position="246"/>
    </location>
</feature>
<name>A0ABW4A8I8_9ACTN</name>
<accession>A0ABW4A8I8</accession>
<organism evidence="2 3">
    <name type="scientific">Actinoplanes sichuanensis</name>
    <dbReference type="NCBI Taxonomy" id="512349"/>
    <lineage>
        <taxon>Bacteria</taxon>
        <taxon>Bacillati</taxon>
        <taxon>Actinomycetota</taxon>
        <taxon>Actinomycetes</taxon>
        <taxon>Micromonosporales</taxon>
        <taxon>Micromonosporaceae</taxon>
        <taxon>Actinoplanes</taxon>
    </lineage>
</organism>
<dbReference type="RefSeq" id="WP_317787881.1">
    <property type="nucleotide sequence ID" value="NZ_AP028461.1"/>
</dbReference>
<dbReference type="Proteomes" id="UP001597183">
    <property type="component" value="Unassembled WGS sequence"/>
</dbReference>
<protein>
    <submittedName>
        <fullName evidence="2">Uncharacterized protein</fullName>
    </submittedName>
</protein>
<reference evidence="3" key="1">
    <citation type="journal article" date="2019" name="Int. J. Syst. Evol. Microbiol.">
        <title>The Global Catalogue of Microorganisms (GCM) 10K type strain sequencing project: providing services to taxonomists for standard genome sequencing and annotation.</title>
        <authorList>
            <consortium name="The Broad Institute Genomics Platform"/>
            <consortium name="The Broad Institute Genome Sequencing Center for Infectious Disease"/>
            <person name="Wu L."/>
            <person name="Ma J."/>
        </authorList>
    </citation>
    <scope>NUCLEOTIDE SEQUENCE [LARGE SCALE GENOMIC DNA]</scope>
    <source>
        <strain evidence="3">CCM 7526</strain>
    </source>
</reference>
<gene>
    <name evidence="2" type="ORF">ACFQ5G_16145</name>
</gene>
<feature type="region of interest" description="Disordered" evidence="1">
    <location>
        <begin position="207"/>
        <end position="259"/>
    </location>
</feature>
<sequence>MYALARTVAAVAGIGWAWTADELEGLVTAAGWIYRIPSEGTVSCTFDAVPGRAGAFLFGAEVTAVFLNLREWDADLRERDGKPPEPDGNPPERIGDSRERDTIRVPARRDGFVAAIAEVSVQLGPPVMRCPGPDPSVGWRVAAGVLEIVDRPGVLDLWLRPAPRRVPHPPVPPVDGAVDWPALELGLAAAAASLPAGASVRLLASARKDTREDTQRATRADARKDTREDTQRATRADAQRDAREDSGTPAAEDAGVLAELSQTEDSLTVRVRDETETIDWPAAGDTYRKIAGSLVIALRAGVAKPADLVYRADLPVPYLPLRREIRRT</sequence>
<comment type="caution">
    <text evidence="2">The sequence shown here is derived from an EMBL/GenBank/DDBJ whole genome shotgun (WGS) entry which is preliminary data.</text>
</comment>
<feature type="region of interest" description="Disordered" evidence="1">
    <location>
        <begin position="77"/>
        <end position="101"/>
    </location>
</feature>
<proteinExistence type="predicted"/>
<evidence type="ECO:0000313" key="3">
    <source>
        <dbReference type="Proteomes" id="UP001597183"/>
    </source>
</evidence>
<keyword evidence="3" id="KW-1185">Reference proteome</keyword>
<dbReference type="EMBL" id="JBHTMK010000019">
    <property type="protein sequence ID" value="MFD1366884.1"/>
    <property type="molecule type" value="Genomic_DNA"/>
</dbReference>
<evidence type="ECO:0000313" key="2">
    <source>
        <dbReference type="EMBL" id="MFD1366884.1"/>
    </source>
</evidence>
<evidence type="ECO:0000256" key="1">
    <source>
        <dbReference type="SAM" id="MobiDB-lite"/>
    </source>
</evidence>